<reference evidence="2" key="1">
    <citation type="submission" date="2022-11" db="UniProtKB">
        <authorList>
            <consortium name="WormBaseParasite"/>
        </authorList>
    </citation>
    <scope>IDENTIFICATION</scope>
</reference>
<proteinExistence type="predicted"/>
<dbReference type="AlphaFoldDB" id="A0A915BM69"/>
<name>A0A915BM69_PARUN</name>
<evidence type="ECO:0000313" key="2">
    <source>
        <dbReference type="WBParaSite" id="PgR046_g074_t01"/>
    </source>
</evidence>
<accession>A0A915BM69</accession>
<organism evidence="1 2">
    <name type="scientific">Parascaris univalens</name>
    <name type="common">Nematode worm</name>
    <dbReference type="NCBI Taxonomy" id="6257"/>
    <lineage>
        <taxon>Eukaryota</taxon>
        <taxon>Metazoa</taxon>
        <taxon>Ecdysozoa</taxon>
        <taxon>Nematoda</taxon>
        <taxon>Chromadorea</taxon>
        <taxon>Rhabditida</taxon>
        <taxon>Spirurina</taxon>
        <taxon>Ascaridomorpha</taxon>
        <taxon>Ascaridoidea</taxon>
        <taxon>Ascarididae</taxon>
        <taxon>Parascaris</taxon>
    </lineage>
</organism>
<sequence>MIAASFIREHTTSIDSYFGHFQTIMYSNLYFSHKVTISLAQNLYFIKCETVSTRKKFPHHFRLFKS</sequence>
<keyword evidence="1" id="KW-1185">Reference proteome</keyword>
<evidence type="ECO:0000313" key="1">
    <source>
        <dbReference type="Proteomes" id="UP000887569"/>
    </source>
</evidence>
<protein>
    <submittedName>
        <fullName evidence="2">Ovule protein</fullName>
    </submittedName>
</protein>
<dbReference type="Proteomes" id="UP000887569">
    <property type="component" value="Unplaced"/>
</dbReference>
<dbReference type="WBParaSite" id="PgR046_g074_t01">
    <property type="protein sequence ID" value="PgR046_g074_t01"/>
    <property type="gene ID" value="PgR046_g074"/>
</dbReference>